<sequence length="444" mass="49210">MCEMLAHDLESRGYAVDWVTSAAQALPRFDGTETYEAVVSDLNIGEESGLDLCRELITRDPNLPVVLITGFGSIESAVRALRLGAYDFITKPFEFDVLSLTLERARKHRSLQQEVGRLRRQLAEAPPSFGELLGKSPPMRDLFRLLHRVADTTTTALITGESGVGKELVARALHQQSKRKDQPFVAVNCGALPETLLESELFGHVKGAFTDARGDRPGVFREATGGTLFLDEIGELPMSLQPKLLRVLQERTVRPLGANREMPVDVRIVCATNVDLRDAVAKGRFREDLYYRLDVVHIAVPPLRSRGTDVLLLAEAFLSRMAARDQRPAPVLSPEVSERLLAYDWPGNVRELYNLLERLMALGGGPTARLQDLPERLRQSPTVAEPESGEPATFVPLAEVEKRYILRVMAALKGNKRQAAETLGLDRSTLYRKLQAYGSSSSDT</sequence>
<keyword evidence="1" id="KW-0547">Nucleotide-binding</keyword>
<dbReference type="GO" id="GO:0043565">
    <property type="term" value="F:sequence-specific DNA binding"/>
    <property type="evidence" value="ECO:0007669"/>
    <property type="project" value="InterPro"/>
</dbReference>
<dbReference type="Pfam" id="PF00072">
    <property type="entry name" value="Response_reg"/>
    <property type="match status" value="1"/>
</dbReference>
<dbReference type="GO" id="GO:0000160">
    <property type="term" value="P:phosphorelay signal transduction system"/>
    <property type="evidence" value="ECO:0007669"/>
    <property type="project" value="InterPro"/>
</dbReference>
<dbReference type="GO" id="GO:0006355">
    <property type="term" value="P:regulation of DNA-templated transcription"/>
    <property type="evidence" value="ECO:0007669"/>
    <property type="project" value="InterPro"/>
</dbReference>
<keyword evidence="5" id="KW-0597">Phosphoprotein</keyword>
<keyword evidence="2" id="KW-0067">ATP-binding</keyword>
<evidence type="ECO:0000256" key="3">
    <source>
        <dbReference type="ARBA" id="ARBA00023015"/>
    </source>
</evidence>
<dbReference type="InterPro" id="IPR001789">
    <property type="entry name" value="Sig_transdc_resp-reg_receiver"/>
</dbReference>
<evidence type="ECO:0000256" key="1">
    <source>
        <dbReference type="ARBA" id="ARBA00022741"/>
    </source>
</evidence>
<dbReference type="InterPro" id="IPR027417">
    <property type="entry name" value="P-loop_NTPase"/>
</dbReference>
<accession>A0A2W5USD1</accession>
<evidence type="ECO:0000313" key="9">
    <source>
        <dbReference type="Proteomes" id="UP000249061"/>
    </source>
</evidence>
<dbReference type="PROSITE" id="PS00688">
    <property type="entry name" value="SIGMA54_INTERACT_3"/>
    <property type="match status" value="1"/>
</dbReference>
<protein>
    <submittedName>
        <fullName evidence="8">Sigma-54-dependent Fis family transcriptional regulator</fullName>
    </submittedName>
</protein>
<evidence type="ECO:0000256" key="5">
    <source>
        <dbReference type="PROSITE-ProRule" id="PRU00169"/>
    </source>
</evidence>
<dbReference type="InterPro" id="IPR002197">
    <property type="entry name" value="HTH_Fis"/>
</dbReference>
<evidence type="ECO:0000256" key="4">
    <source>
        <dbReference type="ARBA" id="ARBA00023163"/>
    </source>
</evidence>
<evidence type="ECO:0000256" key="2">
    <source>
        <dbReference type="ARBA" id="ARBA00022840"/>
    </source>
</evidence>
<reference evidence="8 9" key="1">
    <citation type="submission" date="2017-08" db="EMBL/GenBank/DDBJ databases">
        <title>Infants hospitalized years apart are colonized by the same room-sourced microbial strains.</title>
        <authorList>
            <person name="Brooks B."/>
            <person name="Olm M.R."/>
            <person name="Firek B.A."/>
            <person name="Baker R."/>
            <person name="Thomas B.C."/>
            <person name="Morowitz M.J."/>
            <person name="Banfield J.F."/>
        </authorList>
    </citation>
    <scope>NUCLEOTIDE SEQUENCE [LARGE SCALE GENOMIC DNA]</scope>
    <source>
        <strain evidence="8">S2_003_000_R2_14</strain>
    </source>
</reference>
<comment type="caution">
    <text evidence="8">The sequence shown here is derived from an EMBL/GenBank/DDBJ whole genome shotgun (WGS) entry which is preliminary data.</text>
</comment>
<dbReference type="PROSITE" id="PS50045">
    <property type="entry name" value="SIGMA54_INTERACT_4"/>
    <property type="match status" value="1"/>
</dbReference>
<dbReference type="CDD" id="cd00009">
    <property type="entry name" value="AAA"/>
    <property type="match status" value="1"/>
</dbReference>
<dbReference type="Gene3D" id="1.10.8.60">
    <property type="match status" value="1"/>
</dbReference>
<dbReference type="InterPro" id="IPR003593">
    <property type="entry name" value="AAA+_ATPase"/>
</dbReference>
<dbReference type="SMART" id="SM00448">
    <property type="entry name" value="REC"/>
    <property type="match status" value="1"/>
</dbReference>
<feature type="domain" description="Response regulatory" evidence="7">
    <location>
        <begin position="1"/>
        <end position="106"/>
    </location>
</feature>
<dbReference type="PANTHER" id="PTHR32071">
    <property type="entry name" value="TRANSCRIPTIONAL REGULATORY PROTEIN"/>
    <property type="match status" value="1"/>
</dbReference>
<dbReference type="PANTHER" id="PTHR32071:SF81">
    <property type="entry name" value="PROPIONATE CATABOLISM OPERON REGULATORY PROTEIN"/>
    <property type="match status" value="1"/>
</dbReference>
<dbReference type="EMBL" id="QFQP01000013">
    <property type="protein sequence ID" value="PZR12068.1"/>
    <property type="molecule type" value="Genomic_DNA"/>
</dbReference>
<feature type="domain" description="Sigma-54 factor interaction" evidence="6">
    <location>
        <begin position="132"/>
        <end position="361"/>
    </location>
</feature>
<evidence type="ECO:0000259" key="7">
    <source>
        <dbReference type="PROSITE" id="PS50110"/>
    </source>
</evidence>
<dbReference type="PRINTS" id="PR01590">
    <property type="entry name" value="HTHFIS"/>
</dbReference>
<dbReference type="SUPFAM" id="SSF52172">
    <property type="entry name" value="CheY-like"/>
    <property type="match status" value="1"/>
</dbReference>
<dbReference type="InterPro" id="IPR058031">
    <property type="entry name" value="AAA_lid_NorR"/>
</dbReference>
<dbReference type="Proteomes" id="UP000249061">
    <property type="component" value="Unassembled WGS sequence"/>
</dbReference>
<dbReference type="GO" id="GO:0005524">
    <property type="term" value="F:ATP binding"/>
    <property type="evidence" value="ECO:0007669"/>
    <property type="project" value="UniProtKB-KW"/>
</dbReference>
<dbReference type="SUPFAM" id="SSF52540">
    <property type="entry name" value="P-loop containing nucleoside triphosphate hydrolases"/>
    <property type="match status" value="1"/>
</dbReference>
<dbReference type="Gene3D" id="1.10.10.60">
    <property type="entry name" value="Homeodomain-like"/>
    <property type="match status" value="1"/>
</dbReference>
<proteinExistence type="predicted"/>
<dbReference type="Gene3D" id="3.40.50.300">
    <property type="entry name" value="P-loop containing nucleotide triphosphate hydrolases"/>
    <property type="match status" value="1"/>
</dbReference>
<dbReference type="Gene3D" id="3.40.50.2300">
    <property type="match status" value="1"/>
</dbReference>
<evidence type="ECO:0000313" key="8">
    <source>
        <dbReference type="EMBL" id="PZR12068.1"/>
    </source>
</evidence>
<dbReference type="PROSITE" id="PS50110">
    <property type="entry name" value="RESPONSE_REGULATORY"/>
    <property type="match status" value="1"/>
</dbReference>
<feature type="modified residue" description="4-aspartylphosphate" evidence="5">
    <location>
        <position position="41"/>
    </location>
</feature>
<name>A0A2W5USD1_9BACT</name>
<dbReference type="Pfam" id="PF25601">
    <property type="entry name" value="AAA_lid_14"/>
    <property type="match status" value="1"/>
</dbReference>
<dbReference type="InterPro" id="IPR002078">
    <property type="entry name" value="Sigma_54_int"/>
</dbReference>
<dbReference type="SMART" id="SM00382">
    <property type="entry name" value="AAA"/>
    <property type="match status" value="1"/>
</dbReference>
<dbReference type="InterPro" id="IPR025944">
    <property type="entry name" value="Sigma_54_int_dom_CS"/>
</dbReference>
<gene>
    <name evidence="8" type="ORF">DI536_16265</name>
</gene>
<dbReference type="FunFam" id="3.40.50.300:FF:000006">
    <property type="entry name" value="DNA-binding transcriptional regulator NtrC"/>
    <property type="match status" value="1"/>
</dbReference>
<dbReference type="SUPFAM" id="SSF46689">
    <property type="entry name" value="Homeodomain-like"/>
    <property type="match status" value="1"/>
</dbReference>
<dbReference type="AlphaFoldDB" id="A0A2W5USD1"/>
<keyword evidence="4" id="KW-0804">Transcription</keyword>
<dbReference type="InterPro" id="IPR011006">
    <property type="entry name" value="CheY-like_superfamily"/>
</dbReference>
<keyword evidence="3" id="KW-0805">Transcription regulation</keyword>
<dbReference type="Pfam" id="PF00158">
    <property type="entry name" value="Sigma54_activat"/>
    <property type="match status" value="1"/>
</dbReference>
<dbReference type="Pfam" id="PF02954">
    <property type="entry name" value="HTH_8"/>
    <property type="match status" value="1"/>
</dbReference>
<dbReference type="InterPro" id="IPR009057">
    <property type="entry name" value="Homeodomain-like_sf"/>
</dbReference>
<organism evidence="8 9">
    <name type="scientific">Archangium gephyra</name>
    <dbReference type="NCBI Taxonomy" id="48"/>
    <lineage>
        <taxon>Bacteria</taxon>
        <taxon>Pseudomonadati</taxon>
        <taxon>Myxococcota</taxon>
        <taxon>Myxococcia</taxon>
        <taxon>Myxococcales</taxon>
        <taxon>Cystobacterineae</taxon>
        <taxon>Archangiaceae</taxon>
        <taxon>Archangium</taxon>
    </lineage>
</organism>
<evidence type="ECO:0000259" key="6">
    <source>
        <dbReference type="PROSITE" id="PS50045"/>
    </source>
</evidence>